<protein>
    <submittedName>
        <fullName evidence="1">Uncharacterized protein</fullName>
    </submittedName>
</protein>
<sequence length="144" mass="15842">MHTCATCIGGVEEVGGVLYVDEPQRFSEGQMVCPPLRRFLAAFSPRRGCRPPAHTMSLSLGFAARHFYTFIIPAVVCSPPPLDGVFVEQQMRPLNDNRPPQDLHIILCRLPPAGRSADLASEERASLSRVLEAAPTYVYLADFS</sequence>
<accession>A0A5B7GZN7</accession>
<organism evidence="1 2">
    <name type="scientific">Portunus trituberculatus</name>
    <name type="common">Swimming crab</name>
    <name type="synonym">Neptunus trituberculatus</name>
    <dbReference type="NCBI Taxonomy" id="210409"/>
    <lineage>
        <taxon>Eukaryota</taxon>
        <taxon>Metazoa</taxon>
        <taxon>Ecdysozoa</taxon>
        <taxon>Arthropoda</taxon>
        <taxon>Crustacea</taxon>
        <taxon>Multicrustacea</taxon>
        <taxon>Malacostraca</taxon>
        <taxon>Eumalacostraca</taxon>
        <taxon>Eucarida</taxon>
        <taxon>Decapoda</taxon>
        <taxon>Pleocyemata</taxon>
        <taxon>Brachyura</taxon>
        <taxon>Eubrachyura</taxon>
        <taxon>Portunoidea</taxon>
        <taxon>Portunidae</taxon>
        <taxon>Portuninae</taxon>
        <taxon>Portunus</taxon>
    </lineage>
</organism>
<proteinExistence type="predicted"/>
<dbReference type="EMBL" id="VSRR010023792">
    <property type="protein sequence ID" value="MPC65761.1"/>
    <property type="molecule type" value="Genomic_DNA"/>
</dbReference>
<keyword evidence="2" id="KW-1185">Reference proteome</keyword>
<name>A0A5B7GZN7_PORTR</name>
<evidence type="ECO:0000313" key="1">
    <source>
        <dbReference type="EMBL" id="MPC65761.1"/>
    </source>
</evidence>
<reference evidence="1 2" key="1">
    <citation type="submission" date="2019-05" db="EMBL/GenBank/DDBJ databases">
        <title>Another draft genome of Portunus trituberculatus and its Hox gene families provides insights of decapod evolution.</title>
        <authorList>
            <person name="Jeong J.-H."/>
            <person name="Song I."/>
            <person name="Kim S."/>
            <person name="Choi T."/>
            <person name="Kim D."/>
            <person name="Ryu S."/>
            <person name="Kim W."/>
        </authorList>
    </citation>
    <scope>NUCLEOTIDE SEQUENCE [LARGE SCALE GENOMIC DNA]</scope>
    <source>
        <tissue evidence="1">Muscle</tissue>
    </source>
</reference>
<dbReference type="Proteomes" id="UP000324222">
    <property type="component" value="Unassembled WGS sequence"/>
</dbReference>
<comment type="caution">
    <text evidence="1">The sequence shown here is derived from an EMBL/GenBank/DDBJ whole genome shotgun (WGS) entry which is preliminary data.</text>
</comment>
<gene>
    <name evidence="1" type="ORF">E2C01_059897</name>
</gene>
<dbReference type="AlphaFoldDB" id="A0A5B7GZN7"/>
<evidence type="ECO:0000313" key="2">
    <source>
        <dbReference type="Proteomes" id="UP000324222"/>
    </source>
</evidence>